<comment type="caution">
    <text evidence="1">The sequence shown here is derived from an EMBL/GenBank/DDBJ whole genome shotgun (WGS) entry which is preliminary data.</text>
</comment>
<name>A0A947DG32_9CYAN</name>
<dbReference type="Gene3D" id="3.10.450.40">
    <property type="match status" value="1"/>
</dbReference>
<protein>
    <submittedName>
        <fullName evidence="1">Uncharacterized protein</fullName>
    </submittedName>
</protein>
<accession>A0A947DG32</accession>
<reference evidence="1" key="1">
    <citation type="submission" date="2020-11" db="EMBL/GenBank/DDBJ databases">
        <authorList>
            <person name="Konstantinou D."/>
            <person name="Gkelis S."/>
            <person name="Popin R."/>
            <person name="Fewer D."/>
            <person name="Sivonen K."/>
        </authorList>
    </citation>
    <scope>NUCLEOTIDE SEQUENCE</scope>
    <source>
        <strain evidence="1">TAU-MAC 1115</strain>
    </source>
</reference>
<gene>
    <name evidence="1" type="ORF">IXB50_12690</name>
</gene>
<sequence>MSSLIEQRLEEIHGLDLAFDAATNGPQDVLFLETDFEYATGLNALVQEIYRIFLTPLGSLVDDPGYGIDLSMIGQANDPRITIGLTRVAFLNALQHSSFQNRFTVAQLDVEYSQNQPNALSVTGRLEVNGFEELLTFQQLVSSN</sequence>
<proteinExistence type="predicted"/>
<dbReference type="EMBL" id="JADOES010000023">
    <property type="protein sequence ID" value="MBT9316280.1"/>
    <property type="molecule type" value="Genomic_DNA"/>
</dbReference>
<dbReference type="AlphaFoldDB" id="A0A947DG32"/>
<evidence type="ECO:0000313" key="2">
    <source>
        <dbReference type="Proteomes" id="UP000717364"/>
    </source>
</evidence>
<dbReference type="SUPFAM" id="SSF160719">
    <property type="entry name" value="gpW/gp25-like"/>
    <property type="match status" value="1"/>
</dbReference>
<dbReference type="Proteomes" id="UP000717364">
    <property type="component" value="Unassembled WGS sequence"/>
</dbReference>
<evidence type="ECO:0000313" key="1">
    <source>
        <dbReference type="EMBL" id="MBT9316280.1"/>
    </source>
</evidence>
<organism evidence="1 2">
    <name type="scientific">Leptothoe spongobia TAU-MAC 1115</name>
    <dbReference type="NCBI Taxonomy" id="1967444"/>
    <lineage>
        <taxon>Bacteria</taxon>
        <taxon>Bacillati</taxon>
        <taxon>Cyanobacteriota</taxon>
        <taxon>Cyanophyceae</taxon>
        <taxon>Nodosilineales</taxon>
        <taxon>Cymatolegaceae</taxon>
        <taxon>Leptothoe</taxon>
        <taxon>Leptothoe spongobia</taxon>
    </lineage>
</organism>
<reference evidence="1" key="2">
    <citation type="journal article" date="2021" name="Mar. Drugs">
        <title>Genome Reduction and Secondary Metabolism of the Marine Sponge-Associated Cyanobacterium Leptothoe.</title>
        <authorList>
            <person name="Konstantinou D."/>
            <person name="Popin R.V."/>
            <person name="Fewer D.P."/>
            <person name="Sivonen K."/>
            <person name="Gkelis S."/>
        </authorList>
    </citation>
    <scope>NUCLEOTIDE SEQUENCE</scope>
    <source>
        <strain evidence="1">TAU-MAC 1115</strain>
    </source>
</reference>
<dbReference type="RefSeq" id="WP_215609348.1">
    <property type="nucleotide sequence ID" value="NZ_JADOES010000023.1"/>
</dbReference>
<keyword evidence="2" id="KW-1185">Reference proteome</keyword>